<name>A0ABQ3UW35_9CHLR</name>
<feature type="compositionally biased region" description="Basic and acidic residues" evidence="1">
    <location>
        <begin position="52"/>
        <end position="61"/>
    </location>
</feature>
<reference evidence="2 3" key="1">
    <citation type="journal article" date="2021" name="Int. J. Syst. Evol. Microbiol.">
        <title>Reticulibacter mediterranei gen. nov., sp. nov., within the new family Reticulibacteraceae fam. nov., and Ktedonospora formicarum gen. nov., sp. nov., Ktedonobacter robiniae sp. nov., Dictyobacter formicarum sp. nov. and Dictyobacter arantiisoli sp. nov., belonging to the class Ktedonobacteria.</title>
        <authorList>
            <person name="Yabe S."/>
            <person name="Zheng Y."/>
            <person name="Wang C.M."/>
            <person name="Sakai Y."/>
            <person name="Abe K."/>
            <person name="Yokota A."/>
            <person name="Donadio S."/>
            <person name="Cavaletti L."/>
            <person name="Monciardini P."/>
        </authorList>
    </citation>
    <scope>NUCLEOTIDE SEQUENCE [LARGE SCALE GENOMIC DNA]</scope>
    <source>
        <strain evidence="2 3">SOSP1-30</strain>
    </source>
</reference>
<sequence length="241" mass="26492">MLYVVLLLCVLCLGGLLISRRASGGRSVQRNTAPRSNSRDRPVSHPARRVTSSHDRPRDAGSQRAALPGLVRALEKPHARVVAQLTLPPLWLISLVRQRAIQRYQEEIGVSPGEAEWAILELESSIERYMESTMRASNSQGAFSDDITLSEVDPVVTLLLLQAGSIGDAVAYFSAGSGASHVEALEAIAHLRKEVAGEQVDWLYQPRTPDTAVMRFLLSRGQMLVAARYYNDCIGAWYPIS</sequence>
<proteinExistence type="predicted"/>
<dbReference type="RefSeq" id="WP_201373473.1">
    <property type="nucleotide sequence ID" value="NZ_BNJG01000002.1"/>
</dbReference>
<organism evidence="2 3">
    <name type="scientific">Ktedonobacter robiniae</name>
    <dbReference type="NCBI Taxonomy" id="2778365"/>
    <lineage>
        <taxon>Bacteria</taxon>
        <taxon>Bacillati</taxon>
        <taxon>Chloroflexota</taxon>
        <taxon>Ktedonobacteria</taxon>
        <taxon>Ktedonobacterales</taxon>
        <taxon>Ktedonobacteraceae</taxon>
        <taxon>Ktedonobacter</taxon>
    </lineage>
</organism>
<evidence type="ECO:0000313" key="3">
    <source>
        <dbReference type="Proteomes" id="UP000654345"/>
    </source>
</evidence>
<feature type="region of interest" description="Disordered" evidence="1">
    <location>
        <begin position="26"/>
        <end position="63"/>
    </location>
</feature>
<dbReference type="EMBL" id="BNJG01000002">
    <property type="protein sequence ID" value="GHO57029.1"/>
    <property type="molecule type" value="Genomic_DNA"/>
</dbReference>
<dbReference type="Proteomes" id="UP000654345">
    <property type="component" value="Unassembled WGS sequence"/>
</dbReference>
<evidence type="ECO:0008006" key="4">
    <source>
        <dbReference type="Google" id="ProtNLM"/>
    </source>
</evidence>
<evidence type="ECO:0000256" key="1">
    <source>
        <dbReference type="SAM" id="MobiDB-lite"/>
    </source>
</evidence>
<evidence type="ECO:0000313" key="2">
    <source>
        <dbReference type="EMBL" id="GHO57029.1"/>
    </source>
</evidence>
<feature type="compositionally biased region" description="Polar residues" evidence="1">
    <location>
        <begin position="26"/>
        <end position="36"/>
    </location>
</feature>
<gene>
    <name evidence="2" type="ORF">KSB_55040</name>
</gene>
<accession>A0ABQ3UW35</accession>
<protein>
    <recommendedName>
        <fullName evidence="4">DUF4375 domain-containing protein</fullName>
    </recommendedName>
</protein>
<comment type="caution">
    <text evidence="2">The sequence shown here is derived from an EMBL/GenBank/DDBJ whole genome shotgun (WGS) entry which is preliminary data.</text>
</comment>
<keyword evidence="3" id="KW-1185">Reference proteome</keyword>